<dbReference type="Proteomes" id="UP000287033">
    <property type="component" value="Unassembled WGS sequence"/>
</dbReference>
<proteinExistence type="predicted"/>
<feature type="domain" description="Orc1-like AAA ATPase" evidence="1">
    <location>
        <begin position="6"/>
        <end position="108"/>
    </location>
</feature>
<reference evidence="2 3" key="1">
    <citation type="journal article" date="2018" name="Nat. Ecol. Evol.">
        <title>Shark genomes provide insights into elasmobranch evolution and the origin of vertebrates.</title>
        <authorList>
            <person name="Hara Y"/>
            <person name="Yamaguchi K"/>
            <person name="Onimaru K"/>
            <person name="Kadota M"/>
            <person name="Koyanagi M"/>
            <person name="Keeley SD"/>
            <person name="Tatsumi K"/>
            <person name="Tanaka K"/>
            <person name="Motone F"/>
            <person name="Kageyama Y"/>
            <person name="Nozu R"/>
            <person name="Adachi N"/>
            <person name="Nishimura O"/>
            <person name="Nakagawa R"/>
            <person name="Tanegashima C"/>
            <person name="Kiyatake I"/>
            <person name="Matsumoto R"/>
            <person name="Murakumo K"/>
            <person name="Nishida K"/>
            <person name="Terakita A"/>
            <person name="Kuratani S"/>
            <person name="Sato K"/>
            <person name="Hyodo S Kuraku.S."/>
        </authorList>
    </citation>
    <scope>NUCLEOTIDE SEQUENCE [LARGE SCALE GENOMIC DNA]</scope>
</reference>
<keyword evidence="3" id="KW-1185">Reference proteome</keyword>
<feature type="non-terminal residue" evidence="2">
    <location>
        <position position="237"/>
    </location>
</feature>
<dbReference type="PANTHER" id="PTHR43642:SF1">
    <property type="entry name" value="HYBRID SIGNAL TRANSDUCTION HISTIDINE KINASE G"/>
    <property type="match status" value="1"/>
</dbReference>
<protein>
    <recommendedName>
        <fullName evidence="1">Orc1-like AAA ATPase domain-containing protein</fullName>
    </recommendedName>
</protein>
<dbReference type="AlphaFoldDB" id="A0A401TW77"/>
<dbReference type="InterPro" id="IPR041664">
    <property type="entry name" value="AAA_16"/>
</dbReference>
<sequence length="237" mass="26508">SLLSTNDAELASWRLSLQEALGPNGRLVVDLVPELRLIVGEPPPVPELPAQQAQSRFQLTIRRFVAALARAEHPLILIIDDLQWVDAATLDLIEDLLTRSNLQHLLLVGAYRDNEVEANHPLIRRLERIRELDGRIRAIELSALTVHDLQQLIADTLHSELASVAQLAQIVYQKTGGNPFFVSQFVSLLAEEGSLTFDYTSARWSWDLERIRAMGCTDNVVDLMVGKLARLPIKTQA</sequence>
<gene>
    <name evidence="2" type="ORF">chiPu_0030752</name>
</gene>
<dbReference type="InterPro" id="IPR027417">
    <property type="entry name" value="P-loop_NTPase"/>
</dbReference>
<name>A0A401TW77_CHIPU</name>
<dbReference type="Pfam" id="PF13191">
    <property type="entry name" value="AAA_16"/>
    <property type="match status" value="1"/>
</dbReference>
<comment type="caution">
    <text evidence="2">The sequence shown here is derived from an EMBL/GenBank/DDBJ whole genome shotgun (WGS) entry which is preliminary data.</text>
</comment>
<organism evidence="2 3">
    <name type="scientific">Chiloscyllium punctatum</name>
    <name type="common">Brownbanded bambooshark</name>
    <name type="synonym">Hemiscyllium punctatum</name>
    <dbReference type="NCBI Taxonomy" id="137246"/>
    <lineage>
        <taxon>Eukaryota</taxon>
        <taxon>Metazoa</taxon>
        <taxon>Chordata</taxon>
        <taxon>Craniata</taxon>
        <taxon>Vertebrata</taxon>
        <taxon>Chondrichthyes</taxon>
        <taxon>Elasmobranchii</taxon>
        <taxon>Galeomorphii</taxon>
        <taxon>Galeoidea</taxon>
        <taxon>Orectolobiformes</taxon>
        <taxon>Hemiscylliidae</taxon>
        <taxon>Chiloscyllium</taxon>
    </lineage>
</organism>
<dbReference type="STRING" id="137246.A0A401TW77"/>
<dbReference type="SUPFAM" id="SSF52540">
    <property type="entry name" value="P-loop containing nucleoside triphosphate hydrolases"/>
    <property type="match status" value="1"/>
</dbReference>
<evidence type="ECO:0000313" key="3">
    <source>
        <dbReference type="Proteomes" id="UP000287033"/>
    </source>
</evidence>
<dbReference type="OrthoDB" id="546632at2759"/>
<evidence type="ECO:0000259" key="1">
    <source>
        <dbReference type="Pfam" id="PF13191"/>
    </source>
</evidence>
<accession>A0A401TW77</accession>
<dbReference type="PANTHER" id="PTHR43642">
    <property type="entry name" value="HYBRID SIGNAL TRANSDUCTION HISTIDINE KINASE G"/>
    <property type="match status" value="1"/>
</dbReference>
<feature type="non-terminal residue" evidence="2">
    <location>
        <position position="1"/>
    </location>
</feature>
<dbReference type="EMBL" id="BEZZ01192221">
    <property type="protein sequence ID" value="GCC46882.1"/>
    <property type="molecule type" value="Genomic_DNA"/>
</dbReference>
<evidence type="ECO:0000313" key="2">
    <source>
        <dbReference type="EMBL" id="GCC46882.1"/>
    </source>
</evidence>
<dbReference type="InterPro" id="IPR053159">
    <property type="entry name" value="Hybrid_Histidine_Kinase"/>
</dbReference>